<dbReference type="InterPro" id="IPR000032">
    <property type="entry name" value="HPr-like"/>
</dbReference>
<dbReference type="SUPFAM" id="SSF55594">
    <property type="entry name" value="HPr-like"/>
    <property type="match status" value="1"/>
</dbReference>
<dbReference type="PRINTS" id="PR00107">
    <property type="entry name" value="PHOSPHOCPHPR"/>
</dbReference>
<dbReference type="GO" id="GO:0009401">
    <property type="term" value="P:phosphoenolpyruvate-dependent sugar phosphotransferase system"/>
    <property type="evidence" value="ECO:0007669"/>
    <property type="project" value="UniProtKB-KW"/>
</dbReference>
<evidence type="ECO:0000313" key="5">
    <source>
        <dbReference type="EMBL" id="ADL02655.1"/>
    </source>
</evidence>
<dbReference type="InterPro" id="IPR035895">
    <property type="entry name" value="HPr-like_sf"/>
</dbReference>
<dbReference type="PANTHER" id="PTHR33705">
    <property type="entry name" value="PHOSPHOCARRIER PROTEIN HPR"/>
    <property type="match status" value="1"/>
</dbReference>
<keyword evidence="2" id="KW-0963">Cytoplasm</keyword>
<dbReference type="Pfam" id="PF00381">
    <property type="entry name" value="PTS-HPr"/>
    <property type="match status" value="1"/>
</dbReference>
<dbReference type="Proteomes" id="UP000001662">
    <property type="component" value="Chromosome"/>
</dbReference>
<dbReference type="GO" id="GO:0016740">
    <property type="term" value="F:transferase activity"/>
    <property type="evidence" value="ECO:0007669"/>
    <property type="project" value="UniProtKB-KW"/>
</dbReference>
<evidence type="ECO:0000259" key="4">
    <source>
        <dbReference type="PROSITE" id="PS51350"/>
    </source>
</evidence>
<evidence type="ECO:0000256" key="1">
    <source>
        <dbReference type="ARBA" id="ARBA00004496"/>
    </source>
</evidence>
<dbReference type="EMBL" id="CP002109">
    <property type="protein sequence ID" value="ADL02655.1"/>
    <property type="molecule type" value="Genomic_DNA"/>
</dbReference>
<dbReference type="InterPro" id="IPR050399">
    <property type="entry name" value="HPr"/>
</dbReference>
<protein>
    <submittedName>
        <fullName evidence="5">Phosphotransferase system, phosphocarrier protein HPr</fullName>
    </submittedName>
</protein>
<keyword evidence="6" id="KW-1185">Reference proteome</keyword>
<organism evidence="5 6">
    <name type="scientific">Lacrimispora saccharolytica (strain ATCC 35040 / DSM 2544 / NRCC 2533 / WM1)</name>
    <name type="common">Clostridium saccharolyticum</name>
    <dbReference type="NCBI Taxonomy" id="610130"/>
    <lineage>
        <taxon>Bacteria</taxon>
        <taxon>Bacillati</taxon>
        <taxon>Bacillota</taxon>
        <taxon>Clostridia</taxon>
        <taxon>Lachnospirales</taxon>
        <taxon>Lachnospiraceae</taxon>
        <taxon>Lacrimispora</taxon>
    </lineage>
</organism>
<dbReference type="eggNOG" id="COG1925">
    <property type="taxonomic scope" value="Bacteria"/>
</dbReference>
<name>D9QZV6_LACSW</name>
<evidence type="ECO:0000256" key="3">
    <source>
        <dbReference type="ARBA" id="ARBA00022683"/>
    </source>
</evidence>
<comment type="subcellular location">
    <subcellularLocation>
        <location evidence="1">Cytoplasm</location>
    </subcellularLocation>
</comment>
<dbReference type="PROSITE" id="PS51350">
    <property type="entry name" value="PTS_HPR_DOM"/>
    <property type="match status" value="1"/>
</dbReference>
<dbReference type="OrthoDB" id="9809047at2"/>
<dbReference type="KEGG" id="csh:Closa_0012"/>
<dbReference type="RefSeq" id="WP_013270755.1">
    <property type="nucleotide sequence ID" value="NC_014376.1"/>
</dbReference>
<reference evidence="5" key="1">
    <citation type="submission" date="2010-07" db="EMBL/GenBank/DDBJ databases">
        <title>Complete sequence of Clostridium saccharolyticum WM1.</title>
        <authorList>
            <consortium name="US DOE Joint Genome Institute"/>
            <person name="Lucas S."/>
            <person name="Copeland A."/>
            <person name="Lapidus A."/>
            <person name="Cheng J.-F."/>
            <person name="Bruce D."/>
            <person name="Goodwin L."/>
            <person name="Pitluck S."/>
            <person name="Chertkov O."/>
            <person name="Detter J.C."/>
            <person name="Han C."/>
            <person name="Tapia R."/>
            <person name="Land M."/>
            <person name="Hauser L."/>
            <person name="Chang Y.-J."/>
            <person name="Jeffries C."/>
            <person name="Kyrpides N."/>
            <person name="Ivanova N."/>
            <person name="Mikhailova N."/>
            <person name="Mouttaki H."/>
            <person name="Lin L."/>
            <person name="Zhou J."/>
            <person name="Hemme C.L."/>
            <person name="Woyke T."/>
        </authorList>
    </citation>
    <scope>NUCLEOTIDE SEQUENCE [LARGE SCALE GENOMIC DNA]</scope>
    <source>
        <strain evidence="5">WM1</strain>
    </source>
</reference>
<evidence type="ECO:0000256" key="2">
    <source>
        <dbReference type="ARBA" id="ARBA00022490"/>
    </source>
</evidence>
<sequence length="90" mass="9998">MRQFEFVIQDALGIHARSAGDMAAAAKKFTSLITIKKEDIEADLKNPLAIMRLAARQEERVIITAAGEDEYQAIEQLIELAERIGLSPSR</sequence>
<dbReference type="AlphaFoldDB" id="D9QZV6"/>
<dbReference type="HOGENOM" id="CLU_136230_2_2_9"/>
<accession>D9QZV6</accession>
<dbReference type="PANTHER" id="PTHR33705:SF2">
    <property type="entry name" value="PHOSPHOCARRIER PROTEIN NPR"/>
    <property type="match status" value="1"/>
</dbReference>
<dbReference type="Gene3D" id="3.30.1340.10">
    <property type="entry name" value="HPr-like"/>
    <property type="match status" value="1"/>
</dbReference>
<evidence type="ECO:0000313" key="6">
    <source>
        <dbReference type="Proteomes" id="UP000001662"/>
    </source>
</evidence>
<proteinExistence type="predicted"/>
<dbReference type="PaxDb" id="610130-Closa_0012"/>
<dbReference type="GO" id="GO:0005737">
    <property type="term" value="C:cytoplasm"/>
    <property type="evidence" value="ECO:0007669"/>
    <property type="project" value="UniProtKB-SubCell"/>
</dbReference>
<dbReference type="NCBIfam" id="TIGR01003">
    <property type="entry name" value="PTS_HPr_family"/>
    <property type="match status" value="1"/>
</dbReference>
<dbReference type="STRING" id="610130.Closa_0012"/>
<keyword evidence="3" id="KW-0598">Phosphotransferase system</keyword>
<gene>
    <name evidence="5" type="ordered locus">Closa_0012</name>
</gene>
<feature type="domain" description="HPr" evidence="4">
    <location>
        <begin position="1"/>
        <end position="87"/>
    </location>
</feature>